<dbReference type="NCBIfam" id="TIGR00151">
    <property type="entry name" value="ispF"/>
    <property type="match status" value="1"/>
</dbReference>
<evidence type="ECO:0000256" key="2">
    <source>
        <dbReference type="ARBA" id="ARBA00004709"/>
    </source>
</evidence>
<feature type="binding site" evidence="8">
    <location>
        <begin position="135"/>
        <end position="138"/>
    </location>
    <ligand>
        <name>4-CDP-2-C-methyl-D-erythritol 2-phosphate</name>
        <dbReference type="ChEBI" id="CHEBI:57919"/>
    </ligand>
</feature>
<dbReference type="PROSITE" id="PS01350">
    <property type="entry name" value="ISPF"/>
    <property type="match status" value="1"/>
</dbReference>
<evidence type="ECO:0000256" key="5">
    <source>
        <dbReference type="ARBA" id="ARBA00022723"/>
    </source>
</evidence>
<dbReference type="InterPro" id="IPR036571">
    <property type="entry name" value="MECDP_synthase_sf"/>
</dbReference>
<comment type="cofactor">
    <cofactor evidence="8">
        <name>a divalent metal cation</name>
        <dbReference type="ChEBI" id="CHEBI:60240"/>
    </cofactor>
    <text evidence="8">Binds 1 divalent metal cation per subunit.</text>
</comment>
<evidence type="ECO:0000256" key="3">
    <source>
        <dbReference type="ARBA" id="ARBA00008480"/>
    </source>
</evidence>
<dbReference type="GO" id="GO:0016114">
    <property type="term" value="P:terpenoid biosynthetic process"/>
    <property type="evidence" value="ECO:0007669"/>
    <property type="project" value="InterPro"/>
</dbReference>
<dbReference type="UniPathway" id="UPA00056">
    <property type="reaction ID" value="UER00095"/>
</dbReference>
<dbReference type="GeneID" id="94549787"/>
<comment type="subunit">
    <text evidence="8">Homotrimer.</text>
</comment>
<feature type="binding site" evidence="8">
    <location>
        <position position="145"/>
    </location>
    <ligand>
        <name>4-CDP-2-C-methyl-D-erythritol 2-phosphate</name>
        <dbReference type="ChEBI" id="CHEBI:57919"/>
    </ligand>
</feature>
<feature type="domain" description="2-C-methyl-D-erythritol 2,4-cyclodiphosphate synthase" evidence="10">
    <location>
        <begin position="4"/>
        <end position="157"/>
    </location>
</feature>
<keyword evidence="5 8" id="KW-0479">Metal-binding</keyword>
<dbReference type="Proteomes" id="UP000245462">
    <property type="component" value="Unassembled WGS sequence"/>
</dbReference>
<dbReference type="FunFam" id="3.30.1330.50:FF:000001">
    <property type="entry name" value="2-C-methyl-D-erythritol 2,4-cyclodiphosphate synthase"/>
    <property type="match status" value="1"/>
</dbReference>
<keyword evidence="6 8" id="KW-0414">Isoprene biosynthesis</keyword>
<feature type="binding site" evidence="8">
    <location>
        <position position="11"/>
    </location>
    <ligand>
        <name>a divalent metal cation</name>
        <dbReference type="ChEBI" id="CHEBI:60240"/>
    </ligand>
</feature>
<accession>A0A2U1FSR3</accession>
<feature type="binding site" evidence="8">
    <location>
        <position position="142"/>
    </location>
    <ligand>
        <name>4-CDP-2-C-methyl-D-erythritol 2-phosphate</name>
        <dbReference type="ChEBI" id="CHEBI:57919"/>
    </ligand>
</feature>
<dbReference type="GO" id="GO:0008685">
    <property type="term" value="F:2-C-methyl-D-erythritol 2,4-cyclodiphosphate synthase activity"/>
    <property type="evidence" value="ECO:0007669"/>
    <property type="project" value="UniProtKB-UniRule"/>
</dbReference>
<organism evidence="11 12">
    <name type="scientific">Porphyromonas loveana</name>
    <dbReference type="NCBI Taxonomy" id="1884669"/>
    <lineage>
        <taxon>Bacteria</taxon>
        <taxon>Pseudomonadati</taxon>
        <taxon>Bacteroidota</taxon>
        <taxon>Bacteroidia</taxon>
        <taxon>Bacteroidales</taxon>
        <taxon>Porphyromonadaceae</taxon>
        <taxon>Porphyromonas</taxon>
    </lineage>
</organism>
<dbReference type="Gene3D" id="3.30.1330.50">
    <property type="entry name" value="2-C-methyl-D-erythritol 2,4-cyclodiphosphate synthase"/>
    <property type="match status" value="1"/>
</dbReference>
<evidence type="ECO:0000256" key="1">
    <source>
        <dbReference type="ARBA" id="ARBA00000200"/>
    </source>
</evidence>
<dbReference type="RefSeq" id="WP_165815099.1">
    <property type="nucleotide sequence ID" value="NZ_JBGXZY010000002.1"/>
</dbReference>
<evidence type="ECO:0000256" key="4">
    <source>
        <dbReference type="ARBA" id="ARBA00012579"/>
    </source>
</evidence>
<comment type="similarity">
    <text evidence="3 8 9">Belongs to the IspF family.</text>
</comment>
<dbReference type="AlphaFoldDB" id="A0A2U1FSR3"/>
<proteinExistence type="inferred from homology"/>
<dbReference type="GO" id="GO:0046872">
    <property type="term" value="F:metal ion binding"/>
    <property type="evidence" value="ECO:0007669"/>
    <property type="project" value="UniProtKB-KW"/>
</dbReference>
<dbReference type="Pfam" id="PF02542">
    <property type="entry name" value="YgbB"/>
    <property type="match status" value="1"/>
</dbReference>
<evidence type="ECO:0000313" key="11">
    <source>
        <dbReference type="EMBL" id="PVZ15152.1"/>
    </source>
</evidence>
<keyword evidence="12" id="KW-1185">Reference proteome</keyword>
<dbReference type="InterPro" id="IPR003526">
    <property type="entry name" value="MECDP_synthase"/>
</dbReference>
<feature type="binding site" evidence="8">
    <location>
        <position position="45"/>
    </location>
    <ligand>
        <name>a divalent metal cation</name>
        <dbReference type="ChEBI" id="CHEBI:60240"/>
    </ligand>
</feature>
<evidence type="ECO:0000313" key="12">
    <source>
        <dbReference type="Proteomes" id="UP000245462"/>
    </source>
</evidence>
<dbReference type="EC" id="4.6.1.12" evidence="4 8"/>
<comment type="catalytic activity">
    <reaction evidence="1 8 9">
        <text>4-CDP-2-C-methyl-D-erythritol 2-phosphate = 2-C-methyl-D-erythritol 2,4-cyclic diphosphate + CMP</text>
        <dbReference type="Rhea" id="RHEA:23864"/>
        <dbReference type="ChEBI" id="CHEBI:57919"/>
        <dbReference type="ChEBI" id="CHEBI:58483"/>
        <dbReference type="ChEBI" id="CHEBI:60377"/>
        <dbReference type="EC" id="4.6.1.12"/>
    </reaction>
</comment>
<keyword evidence="7 8" id="KW-0456">Lyase</keyword>
<feature type="binding site" evidence="8">
    <location>
        <begin position="59"/>
        <end position="61"/>
    </location>
    <ligand>
        <name>4-CDP-2-C-methyl-D-erythritol 2-phosphate</name>
        <dbReference type="ChEBI" id="CHEBI:57919"/>
    </ligand>
</feature>
<dbReference type="PANTHER" id="PTHR43181">
    <property type="entry name" value="2-C-METHYL-D-ERYTHRITOL 2,4-CYCLODIPHOSPHATE SYNTHASE, CHLOROPLASTIC"/>
    <property type="match status" value="1"/>
</dbReference>
<feature type="site" description="Transition state stabilizer" evidence="8">
    <location>
        <position position="136"/>
    </location>
</feature>
<dbReference type="GO" id="GO:0019288">
    <property type="term" value="P:isopentenyl diphosphate biosynthetic process, methylerythritol 4-phosphate pathway"/>
    <property type="evidence" value="ECO:0007669"/>
    <property type="project" value="UniProtKB-UniRule"/>
</dbReference>
<feature type="site" description="Transition state stabilizer" evidence="8">
    <location>
        <position position="37"/>
    </location>
</feature>
<name>A0A2U1FSR3_9PORP</name>
<evidence type="ECO:0000256" key="9">
    <source>
        <dbReference type="RuleBase" id="RU004395"/>
    </source>
</evidence>
<evidence type="ECO:0000259" key="10">
    <source>
        <dbReference type="Pfam" id="PF02542"/>
    </source>
</evidence>
<comment type="caution">
    <text evidence="8">Lacks conserved residue(s) required for the propagation of feature annotation.</text>
</comment>
<comment type="function">
    <text evidence="8">Involved in the biosynthesis of isopentenyl diphosphate (IPP) and dimethylallyl diphosphate (DMAPP), two major building blocks of isoprenoid compounds. Catalyzes the conversion of 4-diphosphocytidyl-2-C-methyl-D-erythritol 2-phosphate (CDP-ME2P) to 2-C-methyl-D-erythritol 2,4-cyclodiphosphate (ME-CPP) with a corresponding release of cytidine 5-monophosphate (CMP).</text>
</comment>
<feature type="binding site" evidence="8">
    <location>
        <begin position="37"/>
        <end position="38"/>
    </location>
    <ligand>
        <name>4-CDP-2-C-methyl-D-erythritol 2-phosphate</name>
        <dbReference type="ChEBI" id="CHEBI:57919"/>
    </ligand>
</feature>
<dbReference type="CDD" id="cd00554">
    <property type="entry name" value="MECDP_synthase"/>
    <property type="match status" value="1"/>
</dbReference>
<dbReference type="HAMAP" id="MF_00107">
    <property type="entry name" value="IspF"/>
    <property type="match status" value="1"/>
</dbReference>
<comment type="caution">
    <text evidence="11">The sequence shown here is derived from an EMBL/GenBank/DDBJ whole genome shotgun (WGS) entry which is preliminary data.</text>
</comment>
<evidence type="ECO:0000256" key="7">
    <source>
        <dbReference type="ARBA" id="ARBA00023239"/>
    </source>
</evidence>
<dbReference type="EMBL" id="QEKY01000001">
    <property type="protein sequence ID" value="PVZ15152.1"/>
    <property type="molecule type" value="Genomic_DNA"/>
</dbReference>
<feature type="binding site" evidence="8">
    <location>
        <position position="13"/>
    </location>
    <ligand>
        <name>a divalent metal cation</name>
        <dbReference type="ChEBI" id="CHEBI:60240"/>
    </ligand>
</feature>
<reference evidence="11 12" key="1">
    <citation type="submission" date="2018-04" db="EMBL/GenBank/DDBJ databases">
        <title>Genomic Encyclopedia of Type Strains, Phase IV (KMG-IV): sequencing the most valuable type-strain genomes for metagenomic binning, comparative biology and taxonomic classification.</title>
        <authorList>
            <person name="Goeker M."/>
        </authorList>
    </citation>
    <scope>NUCLEOTIDE SEQUENCE [LARGE SCALE GENOMIC DNA]</scope>
    <source>
        <strain evidence="11 12">DSM 28520</strain>
    </source>
</reference>
<comment type="pathway">
    <text evidence="2 8">Isoprenoid biosynthesis; isopentenyl diphosphate biosynthesis via DXP pathway; isopentenyl diphosphate from 1-deoxy-D-xylulose 5-phosphate: step 4/6.</text>
</comment>
<evidence type="ECO:0000256" key="6">
    <source>
        <dbReference type="ARBA" id="ARBA00023229"/>
    </source>
</evidence>
<evidence type="ECO:0000256" key="8">
    <source>
        <dbReference type="HAMAP-Rule" id="MF_00107"/>
    </source>
</evidence>
<protein>
    <recommendedName>
        <fullName evidence="4 8">2-C-methyl-D-erythritol 2,4-cyclodiphosphate synthase</fullName>
        <shortName evidence="8">MECDP-synthase</shortName>
        <shortName evidence="8">MECPP-synthase</shortName>
        <shortName evidence="8">MECPS</shortName>
        <ecNumber evidence="4 8">4.6.1.12</ecNumber>
    </recommendedName>
</protein>
<sequence>MKPFRIGFGFDVHRLSEGYPLWLGGIRLEHTSGLIGHSDADVLIHALCDALLGAVALRDIGYHFPPSDEQYKGIDSKILLRRVMELVREEGYELGNVDATIAAERPKLKEHIPAMQQTLAEVMGAEVSEVSIKATTTEGLGFTGREEGISAYVVALLIAKE</sequence>
<dbReference type="SUPFAM" id="SSF69765">
    <property type="entry name" value="IpsF-like"/>
    <property type="match status" value="1"/>
</dbReference>
<feature type="binding site" evidence="8">
    <location>
        <begin position="11"/>
        <end position="13"/>
    </location>
    <ligand>
        <name>4-CDP-2-C-methyl-D-erythritol 2-phosphate</name>
        <dbReference type="ChEBI" id="CHEBI:57919"/>
    </ligand>
</feature>
<dbReference type="InterPro" id="IPR020555">
    <property type="entry name" value="MECDP_synthase_CS"/>
</dbReference>
<gene>
    <name evidence="8" type="primary">ispF</name>
    <name evidence="11" type="ORF">C7382_10183</name>
</gene>
<dbReference type="PANTHER" id="PTHR43181:SF1">
    <property type="entry name" value="2-C-METHYL-D-ERYTHRITOL 2,4-CYCLODIPHOSPHATE SYNTHASE, CHLOROPLASTIC"/>
    <property type="match status" value="1"/>
</dbReference>